<feature type="non-terminal residue" evidence="7">
    <location>
        <position position="1"/>
    </location>
</feature>
<comment type="similarity">
    <text evidence="2">Belongs to the HSF family.</text>
</comment>
<keyword evidence="3" id="KW-0238">DNA-binding</keyword>
<dbReference type="Proteomes" id="UP000541249">
    <property type="component" value="Unassembled WGS sequence"/>
</dbReference>
<evidence type="ECO:0000256" key="3">
    <source>
        <dbReference type="ARBA" id="ARBA00023125"/>
    </source>
</evidence>
<evidence type="ECO:0000256" key="5">
    <source>
        <dbReference type="SAM" id="MobiDB-lite"/>
    </source>
</evidence>
<comment type="caution">
    <text evidence="7">The sequence shown here is derived from an EMBL/GenBank/DDBJ whole genome shotgun (WGS) entry which is preliminary data.</text>
</comment>
<proteinExistence type="inferred from homology"/>
<dbReference type="Gene3D" id="1.10.10.10">
    <property type="entry name" value="Winged helix-like DNA-binding domain superfamily/Winged helix DNA-binding domain"/>
    <property type="match status" value="1"/>
</dbReference>
<feature type="domain" description="HSF-type DNA-binding" evidence="6">
    <location>
        <begin position="79"/>
        <end position="150"/>
    </location>
</feature>
<dbReference type="AlphaFoldDB" id="A0A7L4DYK1"/>
<dbReference type="SUPFAM" id="SSF46785">
    <property type="entry name" value="Winged helix' DNA-binding domain"/>
    <property type="match status" value="1"/>
</dbReference>
<gene>
    <name evidence="7" type="primary">Hsfy1</name>
    <name evidence="7" type="ORF">EURGUL_R14793</name>
</gene>
<dbReference type="GO" id="GO:0005634">
    <property type="term" value="C:nucleus"/>
    <property type="evidence" value="ECO:0007669"/>
    <property type="project" value="UniProtKB-SubCell"/>
</dbReference>
<dbReference type="EMBL" id="VZZY01026381">
    <property type="protein sequence ID" value="NXW66807.1"/>
    <property type="molecule type" value="Genomic_DNA"/>
</dbReference>
<keyword evidence="8" id="KW-1185">Reference proteome</keyword>
<feature type="non-terminal residue" evidence="7">
    <location>
        <position position="171"/>
    </location>
</feature>
<evidence type="ECO:0000313" key="8">
    <source>
        <dbReference type="Proteomes" id="UP000541249"/>
    </source>
</evidence>
<sequence length="171" mass="19065">PTSETSRPSDPEETDWWEASTSSDHPGGNMRPSGDAATRPRADENAFQGLPNESWAPIICHSFQEEVCAKNNLSSAHSFIKRLWKIVGSRRFQSIWWGDDGNCIVIAEKMFRREVLARSGPLKIFETRSMQGFISQLSLYGFRQIEEHSPISASIRELQKVAAAGSALGKV</sequence>
<dbReference type="InterPro" id="IPR036388">
    <property type="entry name" value="WH-like_DNA-bd_sf"/>
</dbReference>
<dbReference type="Pfam" id="PF00447">
    <property type="entry name" value="HSF_DNA-bind"/>
    <property type="match status" value="1"/>
</dbReference>
<dbReference type="GO" id="GO:0043565">
    <property type="term" value="F:sequence-specific DNA binding"/>
    <property type="evidence" value="ECO:0007669"/>
    <property type="project" value="InterPro"/>
</dbReference>
<feature type="region of interest" description="Disordered" evidence="5">
    <location>
        <begin position="1"/>
        <end position="41"/>
    </location>
</feature>
<comment type="subcellular location">
    <subcellularLocation>
        <location evidence="1">Nucleus</location>
    </subcellularLocation>
</comment>
<evidence type="ECO:0000313" key="7">
    <source>
        <dbReference type="EMBL" id="NXW66807.1"/>
    </source>
</evidence>
<reference evidence="7 8" key="1">
    <citation type="submission" date="2019-09" db="EMBL/GenBank/DDBJ databases">
        <title>Bird 10,000 Genomes (B10K) Project - Family phase.</title>
        <authorList>
            <person name="Zhang G."/>
        </authorList>
    </citation>
    <scope>NUCLEOTIDE SEQUENCE [LARGE SCALE GENOMIC DNA]</scope>
    <source>
        <strain evidence="7">B10K-DU-002-51</strain>
        <tissue evidence="7">Muscle</tissue>
    </source>
</reference>
<protein>
    <submittedName>
        <fullName evidence="7">HSFY1 protein</fullName>
    </submittedName>
</protein>
<keyword evidence="4" id="KW-0539">Nucleus</keyword>
<dbReference type="InterPro" id="IPR000232">
    <property type="entry name" value="HSF_DNA-bd"/>
</dbReference>
<organism evidence="7 8">
    <name type="scientific">Eurystomus gularis</name>
    <dbReference type="NCBI Taxonomy" id="325343"/>
    <lineage>
        <taxon>Eukaryota</taxon>
        <taxon>Metazoa</taxon>
        <taxon>Chordata</taxon>
        <taxon>Craniata</taxon>
        <taxon>Vertebrata</taxon>
        <taxon>Euteleostomi</taxon>
        <taxon>Archelosauria</taxon>
        <taxon>Archosauria</taxon>
        <taxon>Dinosauria</taxon>
        <taxon>Saurischia</taxon>
        <taxon>Theropoda</taxon>
        <taxon>Coelurosauria</taxon>
        <taxon>Aves</taxon>
        <taxon>Neognathae</taxon>
        <taxon>Neoaves</taxon>
        <taxon>Telluraves</taxon>
        <taxon>Coraciimorphae</taxon>
        <taxon>Coraciiformes</taxon>
        <taxon>Coraciidae</taxon>
        <taxon>Eurystomus</taxon>
    </lineage>
</organism>
<evidence type="ECO:0000256" key="4">
    <source>
        <dbReference type="ARBA" id="ARBA00023242"/>
    </source>
</evidence>
<accession>A0A7L4DYK1</accession>
<name>A0A7L4DYK1_9AVES</name>
<dbReference type="OrthoDB" id="6418155at2759"/>
<dbReference type="InterPro" id="IPR036390">
    <property type="entry name" value="WH_DNA-bd_sf"/>
</dbReference>
<evidence type="ECO:0000256" key="1">
    <source>
        <dbReference type="ARBA" id="ARBA00004123"/>
    </source>
</evidence>
<dbReference type="GO" id="GO:0003700">
    <property type="term" value="F:DNA-binding transcription factor activity"/>
    <property type="evidence" value="ECO:0007669"/>
    <property type="project" value="InterPro"/>
</dbReference>
<evidence type="ECO:0000259" key="6">
    <source>
        <dbReference type="Pfam" id="PF00447"/>
    </source>
</evidence>
<evidence type="ECO:0000256" key="2">
    <source>
        <dbReference type="ARBA" id="ARBA00006403"/>
    </source>
</evidence>